<evidence type="ECO:0000259" key="3">
    <source>
        <dbReference type="PROSITE" id="PS50111"/>
    </source>
</evidence>
<keyword evidence="5" id="KW-1185">Reference proteome</keyword>
<dbReference type="Gene3D" id="1.10.287.950">
    <property type="entry name" value="Methyl-accepting chemotaxis protein"/>
    <property type="match status" value="1"/>
</dbReference>
<dbReference type="Pfam" id="PF00015">
    <property type="entry name" value="MCPsignal"/>
    <property type="match status" value="1"/>
</dbReference>
<sequence>MIEQRSASIQQVAANTNEISGQSIQAASKAQEGNKSVDQAVAQMTQIEQTVTKSAEVVAKLRERSKEIGQIVDAIAGIASQTNLLALNAAIEAARARTGTWLCCCGRGSAKLFNQAWM</sequence>
<dbReference type="SUPFAM" id="SSF58104">
    <property type="entry name" value="Methyl-accepting chemotaxis protein (MCP) signaling domain"/>
    <property type="match status" value="1"/>
</dbReference>
<dbReference type="PROSITE" id="PS50111">
    <property type="entry name" value="CHEMOTAXIS_TRANSDUC_2"/>
    <property type="match status" value="1"/>
</dbReference>
<dbReference type="Proteomes" id="UP000216052">
    <property type="component" value="Chromosome"/>
</dbReference>
<keyword evidence="1 2" id="KW-0807">Transducer</keyword>
<dbReference type="PANTHER" id="PTHR32089">
    <property type="entry name" value="METHYL-ACCEPTING CHEMOTAXIS PROTEIN MCPB"/>
    <property type="match status" value="1"/>
</dbReference>
<reference evidence="4" key="1">
    <citation type="submission" date="2024-05" db="EMBL/GenBank/DDBJ databases">
        <title>Isolation and characterization of Sporomusa carbonis sp. nov., a carboxydotrophic hydrogenogen in the genus of Sporomusa isolated from a charcoal burning pile.</title>
        <authorList>
            <person name="Boeer T."/>
            <person name="Rosenbaum F."/>
            <person name="Eysell L."/>
            <person name="Mueller V."/>
            <person name="Daniel R."/>
            <person name="Poehlein A."/>
        </authorList>
    </citation>
    <scope>NUCLEOTIDE SEQUENCE [LARGE SCALE GENOMIC DNA]</scope>
    <source>
        <strain evidence="4">DSM 3132</strain>
    </source>
</reference>
<evidence type="ECO:0000313" key="4">
    <source>
        <dbReference type="EMBL" id="XFO75120.1"/>
    </source>
</evidence>
<protein>
    <recommendedName>
        <fullName evidence="3">Methyl-accepting transducer domain-containing protein</fullName>
    </recommendedName>
</protein>
<feature type="domain" description="Methyl-accepting transducer" evidence="3">
    <location>
        <begin position="1"/>
        <end position="118"/>
    </location>
</feature>
<gene>
    <name evidence="4" type="ORF">SPACI_052350</name>
</gene>
<proteinExistence type="predicted"/>
<accession>A0ABZ3JAF2</accession>
<dbReference type="PANTHER" id="PTHR32089:SF114">
    <property type="entry name" value="METHYL-ACCEPTING CHEMOTAXIS PROTEIN MCPB"/>
    <property type="match status" value="1"/>
</dbReference>
<organism evidence="4 5">
    <name type="scientific">Sporomusa acidovorans (strain ATCC 49682 / DSM 3132 / Mol)</name>
    <dbReference type="NCBI Taxonomy" id="1123286"/>
    <lineage>
        <taxon>Bacteria</taxon>
        <taxon>Bacillati</taxon>
        <taxon>Bacillota</taxon>
        <taxon>Negativicutes</taxon>
        <taxon>Selenomonadales</taxon>
        <taxon>Sporomusaceae</taxon>
        <taxon>Sporomusa</taxon>
    </lineage>
</organism>
<dbReference type="RefSeq" id="WP_211285110.1">
    <property type="nucleotide sequence ID" value="NZ_CP155571.1"/>
</dbReference>
<dbReference type="EMBL" id="CP155571">
    <property type="protein sequence ID" value="XFO75120.1"/>
    <property type="molecule type" value="Genomic_DNA"/>
</dbReference>
<dbReference type="InterPro" id="IPR004089">
    <property type="entry name" value="MCPsignal_dom"/>
</dbReference>
<evidence type="ECO:0000256" key="2">
    <source>
        <dbReference type="PROSITE-ProRule" id="PRU00284"/>
    </source>
</evidence>
<evidence type="ECO:0000313" key="5">
    <source>
        <dbReference type="Proteomes" id="UP000216052"/>
    </source>
</evidence>
<evidence type="ECO:0000256" key="1">
    <source>
        <dbReference type="ARBA" id="ARBA00023224"/>
    </source>
</evidence>
<name>A0ABZ3JAF2_SPOA4</name>